<dbReference type="OrthoDB" id="2802364at2759"/>
<evidence type="ECO:0000256" key="1">
    <source>
        <dbReference type="SAM" id="MobiDB-lite"/>
    </source>
</evidence>
<keyword evidence="3" id="KW-1185">Reference proteome</keyword>
<comment type="caution">
    <text evidence="2">The sequence shown here is derived from an EMBL/GenBank/DDBJ whole genome shotgun (WGS) entry which is preliminary data.</text>
</comment>
<name>A0A1C7MHP0_GRIFR</name>
<reference evidence="2 3" key="1">
    <citation type="submission" date="2016-03" db="EMBL/GenBank/DDBJ databases">
        <title>Whole genome sequencing of Grifola frondosa 9006-11.</title>
        <authorList>
            <person name="Min B."/>
            <person name="Park H."/>
            <person name="Kim J.-G."/>
            <person name="Cho H."/>
            <person name="Oh Y.-L."/>
            <person name="Kong W.-S."/>
            <person name="Choi I.-G."/>
        </authorList>
    </citation>
    <scope>NUCLEOTIDE SEQUENCE [LARGE SCALE GENOMIC DNA]</scope>
    <source>
        <strain evidence="2 3">9006-11</strain>
    </source>
</reference>
<organism evidence="2 3">
    <name type="scientific">Grifola frondosa</name>
    <name type="common">Maitake</name>
    <name type="synonym">Polyporus frondosus</name>
    <dbReference type="NCBI Taxonomy" id="5627"/>
    <lineage>
        <taxon>Eukaryota</taxon>
        <taxon>Fungi</taxon>
        <taxon>Dikarya</taxon>
        <taxon>Basidiomycota</taxon>
        <taxon>Agaricomycotina</taxon>
        <taxon>Agaricomycetes</taxon>
        <taxon>Polyporales</taxon>
        <taxon>Grifolaceae</taxon>
        <taxon>Grifola</taxon>
    </lineage>
</organism>
<protein>
    <submittedName>
        <fullName evidence="2">Uncharacterized protein</fullName>
    </submittedName>
</protein>
<dbReference type="Proteomes" id="UP000092993">
    <property type="component" value="Unassembled WGS sequence"/>
</dbReference>
<accession>A0A1C7MHP0</accession>
<gene>
    <name evidence="2" type="ORF">A0H81_03127</name>
</gene>
<evidence type="ECO:0000313" key="3">
    <source>
        <dbReference type="Proteomes" id="UP000092993"/>
    </source>
</evidence>
<dbReference type="EMBL" id="LUGG01000003">
    <property type="protein sequence ID" value="OBZ76425.1"/>
    <property type="molecule type" value="Genomic_DNA"/>
</dbReference>
<evidence type="ECO:0000313" key="2">
    <source>
        <dbReference type="EMBL" id="OBZ76425.1"/>
    </source>
</evidence>
<dbReference type="AlphaFoldDB" id="A0A1C7MHP0"/>
<feature type="region of interest" description="Disordered" evidence="1">
    <location>
        <begin position="73"/>
        <end position="95"/>
    </location>
</feature>
<proteinExistence type="predicted"/>
<sequence>MQPGDFWARECSRTVTERGSFVPLTTLWTRSSPCAEQQCLFISEPPTSSVLSVLPPPSLYIILRPPSINAQKLKTEEATPSTESSPPAPSNKPFIKFHRDRDSRRIYRRRNPTHPRFTHPCCSVRSQIPTSAFRAPSQTALCSAFCVAKTTLQFEPDGTVPATVTLRVLRDARVPTHVLAILDGSLSRSASEDIATPSSPLSSSPASPMFPSPITPTSPLAVPIDAELFAQKFTNAASRLPPTALPPLRPVPRWDAAARAHVITLPVVPLHVPHPPSLASCYCLLATYLLPVPVIGEFPHHPAMAEALACRCADGALHAYAAFNQGLWRNVLALAPADPAIVDIAHVAWNVTGEARRLRARYLLS</sequence>